<dbReference type="PANTHER" id="PTHR11699">
    <property type="entry name" value="ALDEHYDE DEHYDROGENASE-RELATED"/>
    <property type="match status" value="1"/>
</dbReference>
<dbReference type="InterPro" id="IPR016162">
    <property type="entry name" value="Ald_DH_N"/>
</dbReference>
<evidence type="ECO:0000313" key="5">
    <source>
        <dbReference type="EMBL" id="WVT03540.1"/>
    </source>
</evidence>
<evidence type="ECO:0000256" key="1">
    <source>
        <dbReference type="ARBA" id="ARBA00023002"/>
    </source>
</evidence>
<name>A0ABZ2BAQ8_9HYPH</name>
<dbReference type="EMBL" id="CP133148">
    <property type="protein sequence ID" value="WVT03540.1"/>
    <property type="molecule type" value="Genomic_DNA"/>
</dbReference>
<evidence type="ECO:0000259" key="4">
    <source>
        <dbReference type="Pfam" id="PF00171"/>
    </source>
</evidence>
<proteinExistence type="inferred from homology"/>
<dbReference type="InterPro" id="IPR029510">
    <property type="entry name" value="Ald_DH_CS_GLU"/>
</dbReference>
<dbReference type="Gene3D" id="3.40.605.10">
    <property type="entry name" value="Aldehyde Dehydrogenase, Chain A, domain 1"/>
    <property type="match status" value="1"/>
</dbReference>
<feature type="active site" evidence="2">
    <location>
        <position position="268"/>
    </location>
</feature>
<evidence type="ECO:0000313" key="6">
    <source>
        <dbReference type="Proteomes" id="UP001432360"/>
    </source>
</evidence>
<dbReference type="Pfam" id="PF00171">
    <property type="entry name" value="Aldedh"/>
    <property type="match status" value="1"/>
</dbReference>
<protein>
    <submittedName>
        <fullName evidence="5">Aldehyde dehydrogenase</fullName>
    </submittedName>
</protein>
<dbReference type="RefSeq" id="WP_331372753.1">
    <property type="nucleotide sequence ID" value="NZ_CP133148.1"/>
</dbReference>
<dbReference type="Gene3D" id="3.40.309.10">
    <property type="entry name" value="Aldehyde Dehydrogenase, Chain A, domain 2"/>
    <property type="match status" value="1"/>
</dbReference>
<dbReference type="PROSITE" id="PS00687">
    <property type="entry name" value="ALDEHYDE_DEHYDR_GLU"/>
    <property type="match status" value="1"/>
</dbReference>
<accession>A0ABZ2BAQ8</accession>
<gene>
    <name evidence="5" type="ORF">RB548_18995</name>
</gene>
<dbReference type="InterPro" id="IPR016163">
    <property type="entry name" value="Ald_DH_C"/>
</dbReference>
<keyword evidence="1 3" id="KW-0560">Oxidoreductase</keyword>
<dbReference type="Proteomes" id="UP001432360">
    <property type="component" value="Chromosome"/>
</dbReference>
<evidence type="ECO:0000256" key="2">
    <source>
        <dbReference type="PROSITE-ProRule" id="PRU10007"/>
    </source>
</evidence>
<dbReference type="InterPro" id="IPR016161">
    <property type="entry name" value="Ald_DH/histidinol_DH"/>
</dbReference>
<evidence type="ECO:0000256" key="3">
    <source>
        <dbReference type="RuleBase" id="RU003345"/>
    </source>
</evidence>
<dbReference type="CDD" id="cd07112">
    <property type="entry name" value="ALDH_GABALDH-PuuC"/>
    <property type="match status" value="1"/>
</dbReference>
<dbReference type="SUPFAM" id="SSF53720">
    <property type="entry name" value="ALDH-like"/>
    <property type="match status" value="1"/>
</dbReference>
<organism evidence="5 6">
    <name type="scientific">Sinorhizobium chiapasense</name>
    <dbReference type="NCBI Taxonomy" id="501572"/>
    <lineage>
        <taxon>Bacteria</taxon>
        <taxon>Pseudomonadati</taxon>
        <taxon>Pseudomonadota</taxon>
        <taxon>Alphaproteobacteria</taxon>
        <taxon>Hyphomicrobiales</taxon>
        <taxon>Rhizobiaceae</taxon>
        <taxon>Sinorhizobium/Ensifer group</taxon>
        <taxon>Sinorhizobium</taxon>
    </lineage>
</organism>
<keyword evidence="6" id="KW-1185">Reference proteome</keyword>
<comment type="similarity">
    <text evidence="3">Belongs to the aldehyde dehydrogenase family.</text>
</comment>
<dbReference type="PROSITE" id="PS00070">
    <property type="entry name" value="ALDEHYDE_DEHYDR_CYS"/>
    <property type="match status" value="1"/>
</dbReference>
<sequence length="505" mass="55143">MHDLLTAAEYTAIAKSMSYPSNAFIDGAFRPAQSGKTFRTTNPATGEVLTEIAACDTADVDYTVAKAKEAFEDGRWHLRSPGERKEVLLKFARLLERNRHELAVLESLDSGKPIREVQTIDVPDTIHTIRWHAELIDKIYDNTAPVGSNALTLVVREPIGVVGLVLPWNFPLLMLAWKIGPALAAGCSIVVKPAQETTLTALRVAELAHEAGVPAGVFNVVTGSGKDVGEPLGMHMDVSMVSFTGSTATGRRFLRYAADSNLKRVVLECGGKNPAVVMNDVEDLDLVAEQVVNGAFWNMGENCSATSRLIVHADVKDELLKRIGAYMREWRMGDPLNPENRIGSLVSKAHFEKVKSYLETVETEKLSLLFGGDTREGNFVEPTVVDGVGRDSRLFQEEIFGPVLSVTTFNSLSEAITLANDTVYGLTASVYTGSLRNAIKLSREIRAGVVTVNCFGEGDATTPFGGYKESGFGGRDKSIWAHDQYTELKTIWIDVSDRSVDETVR</sequence>
<feature type="domain" description="Aldehyde dehydrogenase" evidence="4">
    <location>
        <begin position="31"/>
        <end position="491"/>
    </location>
</feature>
<dbReference type="InterPro" id="IPR015590">
    <property type="entry name" value="Aldehyde_DH_dom"/>
</dbReference>
<reference evidence="5" key="1">
    <citation type="submission" date="2023-08" db="EMBL/GenBank/DDBJ databases">
        <title>Complete genome sequence of Sinorhizobium chiapanecum ITTG S70 isolated from Acaciella angustissima nodules in Chiapas-Mexico.</title>
        <authorList>
            <person name="Rincon-Rosales R."/>
            <person name="Rogel M.A."/>
            <person name="Rincon-Medina C.I."/>
            <person name="Guerrero G."/>
            <person name="Manzano-Gomez L.A."/>
            <person name="Lopez-Lopez A."/>
            <person name="Rincon Molina F.A."/>
            <person name="Martinez-Romero E."/>
        </authorList>
    </citation>
    <scope>NUCLEOTIDE SEQUENCE</scope>
    <source>
        <strain evidence="5">ITTG S70</strain>
    </source>
</reference>
<dbReference type="InterPro" id="IPR016160">
    <property type="entry name" value="Ald_DH_CS_CYS"/>
</dbReference>